<dbReference type="EMBL" id="QJKJ01000347">
    <property type="protein sequence ID" value="RDY13083.1"/>
    <property type="molecule type" value="Genomic_DNA"/>
</dbReference>
<feature type="non-terminal residue" evidence="9">
    <location>
        <position position="1"/>
    </location>
</feature>
<dbReference type="PROSITE" id="PS51519">
    <property type="entry name" value="RWP_RK"/>
    <property type="match status" value="1"/>
</dbReference>
<dbReference type="Proteomes" id="UP000257109">
    <property type="component" value="Unassembled WGS sequence"/>
</dbReference>
<dbReference type="GO" id="GO:0003677">
    <property type="term" value="F:DNA binding"/>
    <property type="evidence" value="ECO:0007669"/>
    <property type="project" value="UniProtKB-KW"/>
</dbReference>
<accession>A0A371IDH8</accession>
<keyword evidence="10" id="KW-1185">Reference proteome</keyword>
<evidence type="ECO:0000256" key="5">
    <source>
        <dbReference type="ARBA" id="ARBA00023163"/>
    </source>
</evidence>
<evidence type="ECO:0000256" key="6">
    <source>
        <dbReference type="ARBA" id="ARBA00023242"/>
    </source>
</evidence>
<evidence type="ECO:0000259" key="8">
    <source>
        <dbReference type="PROSITE" id="PS51519"/>
    </source>
</evidence>
<keyword evidence="2" id="KW-0805">Transcription regulation</keyword>
<dbReference type="InterPro" id="IPR003035">
    <property type="entry name" value="RWP-RK_dom"/>
</dbReference>
<sequence length="455" mass="50853">MPFTVFIVVSNHQGIVSEINIPRSGAVSVAPLLPPPHTFQYSPPEVTSFVSPIHNASMDNNNSRFVSNDEDPFDSQLIDNFVEVDPALVLPNPNAVPQQQNHRFGLLQGNIPFPNSVIQDQSMQGNNNFTFGGGVGNIDVGGPKRKHPFADPMIEDQVMHDNNNVPNGGGVGNVESDSPFQMQPPKQNMGPPRNCQNMIALPYWPQIPRPFFCSCCQVLRQIIHTDGFIFEKLEIHGTIGVISHAIIQNRSITPDGPPTDAHQMIDFSYKTPEQIRSFLISYCKQQIKLGCVIVKDPLSAYYETICARLDWAEEIGDEDDDSIPQSDMDEDTEPETEPENGTSKRRNMGIQRRRVQNMTLNDLSGVFHITMNAASKILDLSVTSIKKICRRGDLDRWPQSEVNTLAKQVAVLRRALDSPDPGTRERTRQEIQRLQEEIIAKCMGITPTGIEMLQF</sequence>
<keyword evidence="6" id="KW-0539">Nucleus</keyword>
<organism evidence="9 10">
    <name type="scientific">Mucuna pruriens</name>
    <name type="common">Velvet bean</name>
    <name type="synonym">Dolichos pruriens</name>
    <dbReference type="NCBI Taxonomy" id="157652"/>
    <lineage>
        <taxon>Eukaryota</taxon>
        <taxon>Viridiplantae</taxon>
        <taxon>Streptophyta</taxon>
        <taxon>Embryophyta</taxon>
        <taxon>Tracheophyta</taxon>
        <taxon>Spermatophyta</taxon>
        <taxon>Magnoliopsida</taxon>
        <taxon>eudicotyledons</taxon>
        <taxon>Gunneridae</taxon>
        <taxon>Pentapetalae</taxon>
        <taxon>rosids</taxon>
        <taxon>fabids</taxon>
        <taxon>Fabales</taxon>
        <taxon>Fabaceae</taxon>
        <taxon>Papilionoideae</taxon>
        <taxon>50 kb inversion clade</taxon>
        <taxon>NPAAA clade</taxon>
        <taxon>indigoferoid/millettioid clade</taxon>
        <taxon>Phaseoleae</taxon>
        <taxon>Mucuna</taxon>
    </lineage>
</organism>
<feature type="region of interest" description="Disordered" evidence="7">
    <location>
        <begin position="317"/>
        <end position="351"/>
    </location>
</feature>
<keyword evidence="3" id="KW-0175">Coiled coil</keyword>
<dbReference type="PANTHER" id="PTHR46373">
    <property type="entry name" value="PROTEIN RKD4"/>
    <property type="match status" value="1"/>
</dbReference>
<comment type="function">
    <text evidence="1">Putative transcription factor.</text>
</comment>
<dbReference type="InterPro" id="IPR044607">
    <property type="entry name" value="RKD-like"/>
</dbReference>
<protein>
    <recommendedName>
        <fullName evidence="8">RWP-RK domain-containing protein</fullName>
    </recommendedName>
</protein>
<evidence type="ECO:0000313" key="9">
    <source>
        <dbReference type="EMBL" id="RDY13083.1"/>
    </source>
</evidence>
<evidence type="ECO:0000256" key="2">
    <source>
        <dbReference type="ARBA" id="ARBA00023015"/>
    </source>
</evidence>
<feature type="domain" description="RWP-RK" evidence="8">
    <location>
        <begin position="338"/>
        <end position="426"/>
    </location>
</feature>
<dbReference type="AlphaFoldDB" id="A0A371IDH8"/>
<keyword evidence="4" id="KW-0238">DNA-binding</keyword>
<evidence type="ECO:0000256" key="3">
    <source>
        <dbReference type="ARBA" id="ARBA00023054"/>
    </source>
</evidence>
<proteinExistence type="predicted"/>
<dbReference type="GO" id="GO:0003700">
    <property type="term" value="F:DNA-binding transcription factor activity"/>
    <property type="evidence" value="ECO:0007669"/>
    <property type="project" value="InterPro"/>
</dbReference>
<keyword evidence="5" id="KW-0804">Transcription</keyword>
<evidence type="ECO:0000256" key="7">
    <source>
        <dbReference type="SAM" id="MobiDB-lite"/>
    </source>
</evidence>
<comment type="caution">
    <text evidence="9">The sequence shown here is derived from an EMBL/GenBank/DDBJ whole genome shotgun (WGS) entry which is preliminary data.</text>
</comment>
<gene>
    <name evidence="9" type="ORF">CR513_02050</name>
</gene>
<evidence type="ECO:0000313" key="10">
    <source>
        <dbReference type="Proteomes" id="UP000257109"/>
    </source>
</evidence>
<name>A0A371IDH8_MUCPR</name>
<dbReference type="PANTHER" id="PTHR46373:SF5">
    <property type="entry name" value="RWP-RK DOMAIN PROTEIN"/>
    <property type="match status" value="1"/>
</dbReference>
<dbReference type="OrthoDB" id="6270329at2759"/>
<dbReference type="Pfam" id="PF02042">
    <property type="entry name" value="RWP-RK"/>
    <property type="match status" value="1"/>
</dbReference>
<evidence type="ECO:0000256" key="1">
    <source>
        <dbReference type="ARBA" id="ARBA00004049"/>
    </source>
</evidence>
<reference evidence="9" key="1">
    <citation type="submission" date="2018-05" db="EMBL/GenBank/DDBJ databases">
        <title>Draft genome of Mucuna pruriens seed.</title>
        <authorList>
            <person name="Nnadi N.E."/>
            <person name="Vos R."/>
            <person name="Hasami M.H."/>
            <person name="Devisetty U.K."/>
            <person name="Aguiy J.C."/>
        </authorList>
    </citation>
    <scope>NUCLEOTIDE SEQUENCE [LARGE SCALE GENOMIC DNA]</scope>
    <source>
        <strain evidence="9">JCA_2017</strain>
    </source>
</reference>
<feature type="compositionally biased region" description="Acidic residues" evidence="7">
    <location>
        <begin position="317"/>
        <end position="338"/>
    </location>
</feature>
<dbReference type="STRING" id="157652.A0A371IDH8"/>
<evidence type="ECO:0000256" key="4">
    <source>
        <dbReference type="ARBA" id="ARBA00023125"/>
    </source>
</evidence>